<evidence type="ECO:0000313" key="2">
    <source>
        <dbReference type="EMBL" id="EDQ91112.1"/>
    </source>
</evidence>
<dbReference type="GeneID" id="5889525"/>
<dbReference type="KEGG" id="mbr:MONBRDRAFT_3834"/>
<accession>A9UUK3</accession>
<dbReference type="Pfam" id="PF22562">
    <property type="entry name" value="UBA_7"/>
    <property type="match status" value="1"/>
</dbReference>
<proteinExistence type="predicted"/>
<evidence type="ECO:0000313" key="3">
    <source>
        <dbReference type="Proteomes" id="UP000001357"/>
    </source>
</evidence>
<dbReference type="InterPro" id="IPR041923">
    <property type="entry name" value="UBA_UBXN1"/>
</dbReference>
<organism evidence="2 3">
    <name type="scientific">Monosiga brevicollis</name>
    <name type="common">Choanoflagellate</name>
    <dbReference type="NCBI Taxonomy" id="81824"/>
    <lineage>
        <taxon>Eukaryota</taxon>
        <taxon>Choanoflagellata</taxon>
        <taxon>Craspedida</taxon>
        <taxon>Salpingoecidae</taxon>
        <taxon>Monosiga</taxon>
    </lineage>
</organism>
<gene>
    <name evidence="2" type="ORF">MONBRDRAFT_3834</name>
</gene>
<dbReference type="Gene3D" id="1.10.8.10">
    <property type="entry name" value="DNA helicase RuvA subunit, C-terminal domain"/>
    <property type="match status" value="1"/>
</dbReference>
<dbReference type="PROSITE" id="PS50030">
    <property type="entry name" value="UBA"/>
    <property type="match status" value="1"/>
</dbReference>
<keyword evidence="3" id="KW-1185">Reference proteome</keyword>
<dbReference type="InParanoid" id="A9UUK3"/>
<dbReference type="FunFam" id="1.10.8.10:FF:000044">
    <property type="entry name" value="UBX domain-containing protein 1"/>
    <property type="match status" value="1"/>
</dbReference>
<dbReference type="CDD" id="cd14302">
    <property type="entry name" value="UBA_UBXN1"/>
    <property type="match status" value="1"/>
</dbReference>
<dbReference type="RefSeq" id="XP_001744409.1">
    <property type="nucleotide sequence ID" value="XM_001744357.1"/>
</dbReference>
<evidence type="ECO:0000259" key="1">
    <source>
        <dbReference type="PROSITE" id="PS50030"/>
    </source>
</evidence>
<dbReference type="AlphaFoldDB" id="A9UUK3"/>
<feature type="domain" description="UBA" evidence="1">
    <location>
        <begin position="1"/>
        <end position="39"/>
    </location>
</feature>
<dbReference type="Proteomes" id="UP000001357">
    <property type="component" value="Unassembled WGS sequence"/>
</dbReference>
<protein>
    <recommendedName>
        <fullName evidence="1">UBA domain-containing protein</fullName>
    </recommendedName>
</protein>
<feature type="non-terminal residue" evidence="2">
    <location>
        <position position="53"/>
    </location>
</feature>
<dbReference type="SUPFAM" id="SSF46934">
    <property type="entry name" value="UBA-like"/>
    <property type="match status" value="1"/>
</dbReference>
<dbReference type="PANTHER" id="PTHR46340">
    <property type="entry name" value="UBX DOMAIN-CONTAINING PROTEIN 1"/>
    <property type="match status" value="1"/>
</dbReference>
<dbReference type="STRING" id="81824.A9UUK3"/>
<dbReference type="InterPro" id="IPR009060">
    <property type="entry name" value="UBA-like_sf"/>
</dbReference>
<dbReference type="eggNOG" id="KOG2689">
    <property type="taxonomic scope" value="Eukaryota"/>
</dbReference>
<dbReference type="InterPro" id="IPR015940">
    <property type="entry name" value="UBA"/>
</dbReference>
<name>A9UUK3_MONBE</name>
<reference evidence="2 3" key="1">
    <citation type="journal article" date="2008" name="Nature">
        <title>The genome of the choanoflagellate Monosiga brevicollis and the origin of metazoans.</title>
        <authorList>
            <consortium name="JGI Sequencing"/>
            <person name="King N."/>
            <person name="Westbrook M.J."/>
            <person name="Young S.L."/>
            <person name="Kuo A."/>
            <person name="Abedin M."/>
            <person name="Chapman J."/>
            <person name="Fairclough S."/>
            <person name="Hellsten U."/>
            <person name="Isogai Y."/>
            <person name="Letunic I."/>
            <person name="Marr M."/>
            <person name="Pincus D."/>
            <person name="Putnam N."/>
            <person name="Rokas A."/>
            <person name="Wright K.J."/>
            <person name="Zuzow R."/>
            <person name="Dirks W."/>
            <person name="Good M."/>
            <person name="Goodstein D."/>
            <person name="Lemons D."/>
            <person name="Li W."/>
            <person name="Lyons J.B."/>
            <person name="Morris A."/>
            <person name="Nichols S."/>
            <person name="Richter D.J."/>
            <person name="Salamov A."/>
            <person name="Bork P."/>
            <person name="Lim W.A."/>
            <person name="Manning G."/>
            <person name="Miller W.T."/>
            <person name="McGinnis W."/>
            <person name="Shapiro H."/>
            <person name="Tjian R."/>
            <person name="Grigoriev I.V."/>
            <person name="Rokhsar D."/>
        </authorList>
    </citation>
    <scope>NUCLEOTIDE SEQUENCE [LARGE SCALE GENOMIC DNA]</scope>
    <source>
        <strain evidence="3">MX1 / ATCC 50154</strain>
    </source>
</reference>
<dbReference type="EMBL" id="CH991546">
    <property type="protein sequence ID" value="EDQ91112.1"/>
    <property type="molecule type" value="Genomic_DNA"/>
</dbReference>
<dbReference type="PANTHER" id="PTHR46340:SF1">
    <property type="entry name" value="UBX DOMAIN-CONTAINING PROTEIN 1"/>
    <property type="match status" value="1"/>
</dbReference>
<sequence>MAELQTLLDMGFPQNRAEKALAKTGHRGAQVAMDWIFAHQDDADIDEPMAEPA</sequence>